<keyword evidence="2" id="KW-0274">FAD</keyword>
<evidence type="ECO:0000256" key="2">
    <source>
        <dbReference type="ARBA" id="ARBA00022827"/>
    </source>
</evidence>
<comment type="caution">
    <text evidence="4">The sequence shown here is derived from an EMBL/GenBank/DDBJ whole genome shotgun (WGS) entry which is preliminary data.</text>
</comment>
<dbReference type="RefSeq" id="WP_111352644.1">
    <property type="nucleotide sequence ID" value="NZ_QHHQ01000016.1"/>
</dbReference>
<dbReference type="Gene3D" id="3.30.390.50">
    <property type="entry name" value="CO dehydrogenase flavoprotein, C-terminal domain"/>
    <property type="match status" value="1"/>
</dbReference>
<protein>
    <submittedName>
        <fullName evidence="4">FAD-binding molybdopterin dehydrogenase</fullName>
    </submittedName>
</protein>
<dbReference type="SUPFAM" id="SSF55447">
    <property type="entry name" value="CO dehydrogenase flavoprotein C-terminal domain-like"/>
    <property type="match status" value="1"/>
</dbReference>
<keyword evidence="5" id="KW-1185">Reference proteome</keyword>
<proteinExistence type="predicted"/>
<dbReference type="SMART" id="SM01092">
    <property type="entry name" value="CO_deh_flav_C"/>
    <property type="match status" value="1"/>
</dbReference>
<reference evidence="4 5" key="1">
    <citation type="submission" date="2018-05" db="EMBL/GenBank/DDBJ databases">
        <title>Acuticoccus sediminis sp. nov., isolated from deep-sea sediment of Indian Ocean.</title>
        <authorList>
            <person name="Liu X."/>
            <person name="Lai Q."/>
            <person name="Du Y."/>
            <person name="Sun F."/>
            <person name="Zhang X."/>
            <person name="Wang S."/>
            <person name="Shao Z."/>
        </authorList>
    </citation>
    <scope>NUCLEOTIDE SEQUENCE [LARGE SCALE GENOMIC DNA]</scope>
    <source>
        <strain evidence="4 5">PTG4-2</strain>
    </source>
</reference>
<dbReference type="InterPro" id="IPR002346">
    <property type="entry name" value="Mopterin_DH_FAD-bd"/>
</dbReference>
<keyword evidence="1" id="KW-0285">Flavoprotein</keyword>
<dbReference type="PANTHER" id="PTHR42659:SF1">
    <property type="entry name" value="OXIDOREDUCTASE"/>
    <property type="match status" value="1"/>
</dbReference>
<dbReference type="AlphaFoldDB" id="A0A8B2NGD6"/>
<dbReference type="InterPro" id="IPR016169">
    <property type="entry name" value="FAD-bd_PCMH_sub2"/>
</dbReference>
<dbReference type="InterPro" id="IPR051312">
    <property type="entry name" value="Diverse_Substr_Oxidored"/>
</dbReference>
<sequence>MQPFTYARPATADEAVAAFASAGEGARYIAGGTTLYDLMKLRVEAPRHLIDVTAIAGLDAVDTSGDVLRFGALAPMSTVARDPVLECDYPVLAEALWKAASQQLRNMATVGGNLLQRTRCMYFRHGAGSVSGGVAPYPCNKREPGSGCAAIGGLDRGQAVLGTSAACTAVSPGDWPVALTAMDAAVEVRGPGGDRTIRIADFYRLPGDTPERENVLEPGEMIVAILVPKTPAGRRSTYHKIRDRESYAFALASAAVALEMSGERITDARIALGGVATVPWRSADAEAVLTGAVVTRERAMDAGRAAFADARPGRHNAFKIELGARTVADAIMIAAERNA</sequence>
<evidence type="ECO:0000313" key="4">
    <source>
        <dbReference type="EMBL" id="RAH96113.1"/>
    </source>
</evidence>
<dbReference type="Pfam" id="PF00941">
    <property type="entry name" value="FAD_binding_5"/>
    <property type="match status" value="1"/>
</dbReference>
<feature type="domain" description="FAD-binding PCMH-type" evidence="3">
    <location>
        <begin position="1"/>
        <end position="232"/>
    </location>
</feature>
<evidence type="ECO:0000313" key="5">
    <source>
        <dbReference type="Proteomes" id="UP000249590"/>
    </source>
</evidence>
<accession>A0A8B2NGD6</accession>
<dbReference type="InterPro" id="IPR036683">
    <property type="entry name" value="CO_DH_flav_C_dom_sf"/>
</dbReference>
<dbReference type="Pfam" id="PF03450">
    <property type="entry name" value="CO_deh_flav_C"/>
    <property type="match status" value="1"/>
</dbReference>
<dbReference type="Gene3D" id="3.30.43.10">
    <property type="entry name" value="Uridine Diphospho-n-acetylenolpyruvylglucosamine Reductase, domain 2"/>
    <property type="match status" value="1"/>
</dbReference>
<dbReference type="Proteomes" id="UP000249590">
    <property type="component" value="Unassembled WGS sequence"/>
</dbReference>
<name>A0A8B2NGD6_9HYPH</name>
<dbReference type="PROSITE" id="PS51387">
    <property type="entry name" value="FAD_PCMH"/>
    <property type="match status" value="1"/>
</dbReference>
<dbReference type="EMBL" id="QHHQ01000016">
    <property type="protein sequence ID" value="RAH96113.1"/>
    <property type="molecule type" value="Genomic_DNA"/>
</dbReference>
<dbReference type="PANTHER" id="PTHR42659">
    <property type="entry name" value="XANTHINE DEHYDROGENASE SUBUNIT C-RELATED"/>
    <property type="match status" value="1"/>
</dbReference>
<dbReference type="InterPro" id="IPR036318">
    <property type="entry name" value="FAD-bd_PCMH-like_sf"/>
</dbReference>
<evidence type="ECO:0000256" key="1">
    <source>
        <dbReference type="ARBA" id="ARBA00022630"/>
    </source>
</evidence>
<dbReference type="InterPro" id="IPR016166">
    <property type="entry name" value="FAD-bd_PCMH"/>
</dbReference>
<dbReference type="Gene3D" id="3.30.465.10">
    <property type="match status" value="2"/>
</dbReference>
<dbReference type="GO" id="GO:0016491">
    <property type="term" value="F:oxidoreductase activity"/>
    <property type="evidence" value="ECO:0007669"/>
    <property type="project" value="InterPro"/>
</dbReference>
<dbReference type="InterPro" id="IPR016167">
    <property type="entry name" value="FAD-bd_PCMH_sub1"/>
</dbReference>
<dbReference type="GO" id="GO:0071949">
    <property type="term" value="F:FAD binding"/>
    <property type="evidence" value="ECO:0007669"/>
    <property type="project" value="InterPro"/>
</dbReference>
<dbReference type="InterPro" id="IPR005107">
    <property type="entry name" value="CO_DH_flav_C"/>
</dbReference>
<organism evidence="4 5">
    <name type="scientific">Acuticoccus sediminis</name>
    <dbReference type="NCBI Taxonomy" id="2184697"/>
    <lineage>
        <taxon>Bacteria</taxon>
        <taxon>Pseudomonadati</taxon>
        <taxon>Pseudomonadota</taxon>
        <taxon>Alphaproteobacteria</taxon>
        <taxon>Hyphomicrobiales</taxon>
        <taxon>Amorphaceae</taxon>
        <taxon>Acuticoccus</taxon>
    </lineage>
</organism>
<dbReference type="OrthoDB" id="9814706at2"/>
<gene>
    <name evidence="4" type="ORF">DLJ53_33355</name>
</gene>
<dbReference type="SUPFAM" id="SSF56176">
    <property type="entry name" value="FAD-binding/transporter-associated domain-like"/>
    <property type="match status" value="1"/>
</dbReference>
<evidence type="ECO:0000259" key="3">
    <source>
        <dbReference type="PROSITE" id="PS51387"/>
    </source>
</evidence>